<evidence type="ECO:0000313" key="1">
    <source>
        <dbReference type="EMBL" id="KAF2798706.1"/>
    </source>
</evidence>
<evidence type="ECO:0000313" key="2">
    <source>
        <dbReference type="Proteomes" id="UP000799757"/>
    </source>
</evidence>
<dbReference type="OrthoDB" id="4045395at2759"/>
<dbReference type="Gene3D" id="2.40.128.320">
    <property type="entry name" value="Protein HRI1, N-terminal domain"/>
    <property type="match status" value="1"/>
</dbReference>
<dbReference type="Pfam" id="PF16815">
    <property type="entry name" value="HRI1"/>
    <property type="match status" value="1"/>
</dbReference>
<dbReference type="AlphaFoldDB" id="A0A6A6XQ69"/>
<dbReference type="InterPro" id="IPR043047">
    <property type="entry name" value="Hri1_N_sf"/>
</dbReference>
<dbReference type="EMBL" id="MU001778">
    <property type="protein sequence ID" value="KAF2798706.1"/>
    <property type="molecule type" value="Genomic_DNA"/>
</dbReference>
<evidence type="ECO:0008006" key="3">
    <source>
        <dbReference type="Google" id="ProtNLM"/>
    </source>
</evidence>
<keyword evidence="2" id="KW-1185">Reference proteome</keyword>
<protein>
    <recommendedName>
        <fullName evidence="3">Protein HRI1</fullName>
    </recommendedName>
</protein>
<proteinExistence type="predicted"/>
<accession>A0A6A6XQ69</accession>
<gene>
    <name evidence="1" type="ORF">K505DRAFT_392877</name>
</gene>
<reference evidence="1" key="1">
    <citation type="journal article" date="2020" name="Stud. Mycol.">
        <title>101 Dothideomycetes genomes: a test case for predicting lifestyles and emergence of pathogens.</title>
        <authorList>
            <person name="Haridas S."/>
            <person name="Albert R."/>
            <person name="Binder M."/>
            <person name="Bloem J."/>
            <person name="Labutti K."/>
            <person name="Salamov A."/>
            <person name="Andreopoulos B."/>
            <person name="Baker S."/>
            <person name="Barry K."/>
            <person name="Bills G."/>
            <person name="Bluhm B."/>
            <person name="Cannon C."/>
            <person name="Castanera R."/>
            <person name="Culley D."/>
            <person name="Daum C."/>
            <person name="Ezra D."/>
            <person name="Gonzalez J."/>
            <person name="Henrissat B."/>
            <person name="Kuo A."/>
            <person name="Liang C."/>
            <person name="Lipzen A."/>
            <person name="Lutzoni F."/>
            <person name="Magnuson J."/>
            <person name="Mondo S."/>
            <person name="Nolan M."/>
            <person name="Ohm R."/>
            <person name="Pangilinan J."/>
            <person name="Park H.-J."/>
            <person name="Ramirez L."/>
            <person name="Alfaro M."/>
            <person name="Sun H."/>
            <person name="Tritt A."/>
            <person name="Yoshinaga Y."/>
            <person name="Zwiers L.-H."/>
            <person name="Turgeon B."/>
            <person name="Goodwin S."/>
            <person name="Spatafora J."/>
            <person name="Crous P."/>
            <person name="Grigoriev I."/>
        </authorList>
    </citation>
    <scope>NUCLEOTIDE SEQUENCE</scope>
    <source>
        <strain evidence="1">CBS 109.77</strain>
    </source>
</reference>
<dbReference type="Proteomes" id="UP000799757">
    <property type="component" value="Unassembled WGS sequence"/>
</dbReference>
<organism evidence="1 2">
    <name type="scientific">Melanomma pulvis-pyrius CBS 109.77</name>
    <dbReference type="NCBI Taxonomy" id="1314802"/>
    <lineage>
        <taxon>Eukaryota</taxon>
        <taxon>Fungi</taxon>
        <taxon>Dikarya</taxon>
        <taxon>Ascomycota</taxon>
        <taxon>Pezizomycotina</taxon>
        <taxon>Dothideomycetes</taxon>
        <taxon>Pleosporomycetidae</taxon>
        <taxon>Pleosporales</taxon>
        <taxon>Melanommataceae</taxon>
        <taxon>Melanomma</taxon>
    </lineage>
</organism>
<dbReference type="InterPro" id="IPR031818">
    <property type="entry name" value="Hri1"/>
</dbReference>
<name>A0A6A6XQ69_9PLEO</name>
<sequence length="217" mass="24397">MVIKATPQILRRISMRWLPDPAFENTDTIALNVGGYFMDLRVATADESLEWSRAGERKELGRIPLTFQWTRIIDSFKSTQADEAAFETLPNGDDLETGMFTKDGIPTAYEEVWRDVTEDTTGDSYSWIIQSNDGSTFMGKVGNVFLWMRQDEKGSFAARKEIYDESKGDWEMVFESGPAACVPKVEQVQSRVRAGGKAGEKVDVEKVEYVIRGLGLS</sequence>